<dbReference type="RefSeq" id="WP_345708667.1">
    <property type="nucleotide sequence ID" value="NZ_BAABKV010000001.1"/>
</dbReference>
<gene>
    <name evidence="10" type="ORF">ACFQMG_33950</name>
</gene>
<feature type="transmembrane region" description="Helical" evidence="8">
    <location>
        <begin position="302"/>
        <end position="325"/>
    </location>
</feature>
<keyword evidence="7" id="KW-0046">Antibiotic resistance</keyword>
<dbReference type="Gene3D" id="1.20.1720.10">
    <property type="entry name" value="Multidrug resistance protein D"/>
    <property type="match status" value="1"/>
</dbReference>
<dbReference type="PRINTS" id="PR01036">
    <property type="entry name" value="TCRTETB"/>
</dbReference>
<comment type="caution">
    <text evidence="10">The sequence shown here is derived from an EMBL/GenBank/DDBJ whole genome shotgun (WGS) entry which is preliminary data.</text>
</comment>
<feature type="transmembrane region" description="Helical" evidence="8">
    <location>
        <begin position="361"/>
        <end position="386"/>
    </location>
</feature>
<evidence type="ECO:0000256" key="5">
    <source>
        <dbReference type="ARBA" id="ARBA00022989"/>
    </source>
</evidence>
<feature type="transmembrane region" description="Helical" evidence="8">
    <location>
        <begin position="272"/>
        <end position="296"/>
    </location>
</feature>
<dbReference type="EMBL" id="JBHTAJ010000108">
    <property type="protein sequence ID" value="MFC7184566.1"/>
    <property type="molecule type" value="Genomic_DNA"/>
</dbReference>
<dbReference type="PANTHER" id="PTHR42718">
    <property type="entry name" value="MAJOR FACILITATOR SUPERFAMILY MULTIDRUG TRANSPORTER MFSC"/>
    <property type="match status" value="1"/>
</dbReference>
<keyword evidence="5 8" id="KW-1133">Transmembrane helix</keyword>
<dbReference type="Gene3D" id="1.20.1250.20">
    <property type="entry name" value="MFS general substrate transporter like domains"/>
    <property type="match status" value="1"/>
</dbReference>
<keyword evidence="2" id="KW-0813">Transport</keyword>
<keyword evidence="4 8" id="KW-0812">Transmembrane</keyword>
<reference evidence="11" key="1">
    <citation type="journal article" date="2019" name="Int. J. Syst. Evol. Microbiol.">
        <title>The Global Catalogue of Microorganisms (GCM) 10K type strain sequencing project: providing services to taxonomists for standard genome sequencing and annotation.</title>
        <authorList>
            <consortium name="The Broad Institute Genomics Platform"/>
            <consortium name="The Broad Institute Genome Sequencing Center for Infectious Disease"/>
            <person name="Wu L."/>
            <person name="Ma J."/>
        </authorList>
    </citation>
    <scope>NUCLEOTIDE SEQUENCE [LARGE SCALE GENOMIC DNA]</scope>
    <source>
        <strain evidence="11">CGMCC 1.12859</strain>
    </source>
</reference>
<comment type="subcellular location">
    <subcellularLocation>
        <location evidence="1">Cell membrane</location>
        <topology evidence="1">Multi-pass membrane protein</topology>
    </subcellularLocation>
</comment>
<feature type="transmembrane region" description="Helical" evidence="8">
    <location>
        <begin position="87"/>
        <end position="105"/>
    </location>
</feature>
<evidence type="ECO:0000256" key="1">
    <source>
        <dbReference type="ARBA" id="ARBA00004651"/>
    </source>
</evidence>
<feature type="transmembrane region" description="Helical" evidence="8">
    <location>
        <begin position="208"/>
        <end position="228"/>
    </location>
</feature>
<dbReference type="PROSITE" id="PS50850">
    <property type="entry name" value="MFS"/>
    <property type="match status" value="1"/>
</dbReference>
<evidence type="ECO:0000313" key="10">
    <source>
        <dbReference type="EMBL" id="MFC7184566.1"/>
    </source>
</evidence>
<evidence type="ECO:0000256" key="3">
    <source>
        <dbReference type="ARBA" id="ARBA00022475"/>
    </source>
</evidence>
<dbReference type="PANTHER" id="PTHR42718:SF46">
    <property type="entry name" value="BLR6921 PROTEIN"/>
    <property type="match status" value="1"/>
</dbReference>
<organism evidence="10 11">
    <name type="scientific">Kitasatospora paranensis</name>
    <dbReference type="NCBI Taxonomy" id="258053"/>
    <lineage>
        <taxon>Bacteria</taxon>
        <taxon>Bacillati</taxon>
        <taxon>Actinomycetota</taxon>
        <taxon>Actinomycetes</taxon>
        <taxon>Kitasatosporales</taxon>
        <taxon>Streptomycetaceae</taxon>
        <taxon>Kitasatospora</taxon>
    </lineage>
</organism>
<feature type="transmembrane region" description="Helical" evidence="8">
    <location>
        <begin position="117"/>
        <end position="137"/>
    </location>
</feature>
<dbReference type="Proteomes" id="UP001596435">
    <property type="component" value="Unassembled WGS sequence"/>
</dbReference>
<dbReference type="Pfam" id="PF07690">
    <property type="entry name" value="MFS_1"/>
    <property type="match status" value="1"/>
</dbReference>
<evidence type="ECO:0000256" key="2">
    <source>
        <dbReference type="ARBA" id="ARBA00022448"/>
    </source>
</evidence>
<keyword evidence="11" id="KW-1185">Reference proteome</keyword>
<evidence type="ECO:0000256" key="7">
    <source>
        <dbReference type="ARBA" id="ARBA00023251"/>
    </source>
</evidence>
<sequence length="448" mass="44730">MAATAIAPTSTTAGGPRTGPGFALLGTVQATLIFTLMAISVPLPDIGREFGLDHARLVLLNAAYGLSFAALLLLGGRLTDRLGGRRVLTAGLVLLGLTAAAAPLAPDYAALLSLRFLQGAGAALVAPAGMAVLRALLPGPQAYGRAMATWGGLSVLGATTGNLASGAVASWLSWRWMFAVPVLVTAAALVLAPRLLPADPPRRERPSLDLPGAVLATAGTVLVSYGLVRTETGGWAAPFAVGALLLIGFVLRERSAAQPLLPLDFLRGGRRLLGLAATLLAAGGTATVFLLLTLHLQQELHWTPLATSGAFLPYAAALLVGGRVAGPLVGRFGPRRVVVAGLATGAAGLAALAHLGPHTGYLPGLLPGLVVLPFGAALAFAGAAVLATDGVAPEQTGLAGGVLNTAMELGPTVLLTALLTVGGSGAALAAAAVLFALTALAGTRVDRG</sequence>
<name>A0ABW2G4W4_9ACTN</name>
<accession>A0ABW2G4W4</accession>
<dbReference type="InterPro" id="IPR036259">
    <property type="entry name" value="MFS_trans_sf"/>
</dbReference>
<dbReference type="InterPro" id="IPR011701">
    <property type="entry name" value="MFS"/>
</dbReference>
<feature type="transmembrane region" description="Helical" evidence="8">
    <location>
        <begin position="149"/>
        <end position="172"/>
    </location>
</feature>
<feature type="domain" description="Major facilitator superfamily (MFS) profile" evidence="9">
    <location>
        <begin position="19"/>
        <end position="448"/>
    </location>
</feature>
<keyword evidence="3" id="KW-1003">Cell membrane</keyword>
<feature type="transmembrane region" description="Helical" evidence="8">
    <location>
        <begin position="55"/>
        <end position="75"/>
    </location>
</feature>
<feature type="transmembrane region" description="Helical" evidence="8">
    <location>
        <begin position="337"/>
        <end position="355"/>
    </location>
</feature>
<dbReference type="InterPro" id="IPR020846">
    <property type="entry name" value="MFS_dom"/>
</dbReference>
<keyword evidence="6 8" id="KW-0472">Membrane</keyword>
<evidence type="ECO:0000256" key="6">
    <source>
        <dbReference type="ARBA" id="ARBA00023136"/>
    </source>
</evidence>
<evidence type="ECO:0000313" key="11">
    <source>
        <dbReference type="Proteomes" id="UP001596435"/>
    </source>
</evidence>
<feature type="transmembrane region" description="Helical" evidence="8">
    <location>
        <begin position="178"/>
        <end position="196"/>
    </location>
</feature>
<evidence type="ECO:0000259" key="9">
    <source>
        <dbReference type="PROSITE" id="PS50850"/>
    </source>
</evidence>
<dbReference type="SUPFAM" id="SSF103473">
    <property type="entry name" value="MFS general substrate transporter"/>
    <property type="match status" value="1"/>
</dbReference>
<evidence type="ECO:0000256" key="8">
    <source>
        <dbReference type="SAM" id="Phobius"/>
    </source>
</evidence>
<protein>
    <submittedName>
        <fullName evidence="10">MFS transporter</fullName>
    </submittedName>
</protein>
<feature type="transmembrane region" description="Helical" evidence="8">
    <location>
        <begin position="234"/>
        <end position="251"/>
    </location>
</feature>
<evidence type="ECO:0000256" key="4">
    <source>
        <dbReference type="ARBA" id="ARBA00022692"/>
    </source>
</evidence>
<feature type="transmembrane region" description="Helical" evidence="8">
    <location>
        <begin position="21"/>
        <end position="43"/>
    </location>
</feature>
<proteinExistence type="predicted"/>